<accession>A0A8R1IE89</accession>
<dbReference type="Proteomes" id="UP000005237">
    <property type="component" value="Unassembled WGS sequence"/>
</dbReference>
<name>A0A8R1IE89_CAEJA</name>
<organism evidence="2 3">
    <name type="scientific">Caenorhabditis japonica</name>
    <dbReference type="NCBI Taxonomy" id="281687"/>
    <lineage>
        <taxon>Eukaryota</taxon>
        <taxon>Metazoa</taxon>
        <taxon>Ecdysozoa</taxon>
        <taxon>Nematoda</taxon>
        <taxon>Chromadorea</taxon>
        <taxon>Rhabditida</taxon>
        <taxon>Rhabditina</taxon>
        <taxon>Rhabditomorpha</taxon>
        <taxon>Rhabditoidea</taxon>
        <taxon>Rhabditidae</taxon>
        <taxon>Peloderinae</taxon>
        <taxon>Caenorhabditis</taxon>
    </lineage>
</organism>
<dbReference type="EnsemblMetazoa" id="CJA28913.1">
    <property type="protein sequence ID" value="CJA28913.1"/>
    <property type="gene ID" value="WBGene00184487"/>
</dbReference>
<evidence type="ECO:0000313" key="3">
    <source>
        <dbReference type="Proteomes" id="UP000005237"/>
    </source>
</evidence>
<dbReference type="AlphaFoldDB" id="A0A8R1IE89"/>
<protein>
    <submittedName>
        <fullName evidence="2">Uncharacterized protein</fullName>
    </submittedName>
</protein>
<sequence length="119" mass="13639">MDRNLPKNQGKRRKSTKIGNISNVNFKKKKTSTASNLQVCAHFNGYMTISTVCHSLQYFQDYRNGTSLTTMVFRQLQGIYIHGIINGESTKEDAPTDDENMIYRRGRRMLLVERGGCRS</sequence>
<feature type="region of interest" description="Disordered" evidence="1">
    <location>
        <begin position="1"/>
        <end position="22"/>
    </location>
</feature>
<reference evidence="2" key="2">
    <citation type="submission" date="2022-06" db="UniProtKB">
        <authorList>
            <consortium name="EnsemblMetazoa"/>
        </authorList>
    </citation>
    <scope>IDENTIFICATION</scope>
    <source>
        <strain evidence="2">DF5081</strain>
    </source>
</reference>
<evidence type="ECO:0000256" key="1">
    <source>
        <dbReference type="SAM" id="MobiDB-lite"/>
    </source>
</evidence>
<proteinExistence type="predicted"/>
<evidence type="ECO:0000313" key="2">
    <source>
        <dbReference type="EnsemblMetazoa" id="CJA28913.1"/>
    </source>
</evidence>
<reference evidence="3" key="1">
    <citation type="submission" date="2010-08" db="EMBL/GenBank/DDBJ databases">
        <authorList>
            <consortium name="Caenorhabditis japonica Sequencing Consortium"/>
            <person name="Wilson R.K."/>
        </authorList>
    </citation>
    <scope>NUCLEOTIDE SEQUENCE [LARGE SCALE GENOMIC DNA]</scope>
    <source>
        <strain evidence="3">DF5081</strain>
    </source>
</reference>
<keyword evidence="3" id="KW-1185">Reference proteome</keyword>